<evidence type="ECO:0000256" key="6">
    <source>
        <dbReference type="ARBA" id="ARBA00023268"/>
    </source>
</evidence>
<dbReference type="InterPro" id="IPR002934">
    <property type="entry name" value="Polymerase_NTP_transf_dom"/>
</dbReference>
<dbReference type="SUPFAM" id="SSF55021">
    <property type="entry name" value="ACT-like"/>
    <property type="match status" value="2"/>
</dbReference>
<dbReference type="EC" id="2.7.7.59" evidence="7"/>
<evidence type="ECO:0000256" key="5">
    <source>
        <dbReference type="ARBA" id="ARBA00022842"/>
    </source>
</evidence>
<comment type="similarity">
    <text evidence="7">Belongs to the GlnD family.</text>
</comment>
<comment type="function">
    <text evidence="7">Modifies, by uridylylation and deuridylylation, the PII regulatory proteins (GlnB and homologs), in response to the nitrogen status of the cell that GlnD senses through the glutamine level. Under low glutamine levels, catalyzes the conversion of the PII proteins and UTP to PII-UMP and PPi, while under higher glutamine levels, GlnD hydrolyzes PII-UMP to PII and UMP (deuridylylation). Thus, controls uridylylation state and activity of the PII proteins, and plays an important role in the regulation of nitrogen metabolism.</text>
</comment>
<comment type="catalytic activity">
    <reaction evidence="7">
        <text>[protein-PII]-L-tyrosine + UTP = [protein-PII]-uridylyl-L-tyrosine + diphosphate</text>
        <dbReference type="Rhea" id="RHEA:13673"/>
        <dbReference type="Rhea" id="RHEA-COMP:12147"/>
        <dbReference type="Rhea" id="RHEA-COMP:12148"/>
        <dbReference type="ChEBI" id="CHEBI:33019"/>
        <dbReference type="ChEBI" id="CHEBI:46398"/>
        <dbReference type="ChEBI" id="CHEBI:46858"/>
        <dbReference type="ChEBI" id="CHEBI:90602"/>
        <dbReference type="EC" id="2.7.7.59"/>
    </reaction>
</comment>
<dbReference type="PANTHER" id="PTHR47320:SF1">
    <property type="entry name" value="BIFUNCTIONAL URIDYLYLTRANSFERASE_URIDYLYL-REMOVING ENZYME"/>
    <property type="match status" value="1"/>
</dbReference>
<keyword evidence="4 7" id="KW-0378">Hydrolase</keyword>
<evidence type="ECO:0000259" key="9">
    <source>
        <dbReference type="PROSITE" id="PS51831"/>
    </source>
</evidence>
<dbReference type="NCBIfam" id="NF003467">
    <property type="entry name" value="PRK05092.1"/>
    <property type="match status" value="1"/>
</dbReference>
<dbReference type="PROSITE" id="PS51831">
    <property type="entry name" value="HD"/>
    <property type="match status" value="1"/>
</dbReference>
<feature type="region of interest" description="Uridylyltransferase" evidence="7">
    <location>
        <begin position="1"/>
        <end position="365"/>
    </location>
</feature>
<reference evidence="11" key="1">
    <citation type="submission" date="2017-05" db="EMBL/GenBank/DDBJ databases">
        <authorList>
            <person name="Lin X."/>
        </authorList>
    </citation>
    <scope>NUCLEOTIDE SEQUENCE [LARGE SCALE GENOMIC DNA]</scope>
    <source>
        <strain evidence="11">JLT2012</strain>
    </source>
</reference>
<comment type="caution">
    <text evidence="7">Lacks conserved residue(s) required for the propagation of feature annotation.</text>
</comment>
<evidence type="ECO:0000259" key="8">
    <source>
        <dbReference type="PROSITE" id="PS51671"/>
    </source>
</evidence>
<gene>
    <name evidence="7" type="primary">glnD</name>
    <name evidence="10" type="ORF">B5C34_02860</name>
</gene>
<evidence type="ECO:0000256" key="4">
    <source>
        <dbReference type="ARBA" id="ARBA00022801"/>
    </source>
</evidence>
<dbReference type="AlphaFoldDB" id="A0A219B3V8"/>
<dbReference type="NCBIfam" id="TIGR01693">
    <property type="entry name" value="UTase_glnD"/>
    <property type="match status" value="1"/>
</dbReference>
<dbReference type="Gene3D" id="1.10.3090.10">
    <property type="entry name" value="cca-adding enzyme, domain 2"/>
    <property type="match status" value="1"/>
</dbReference>
<dbReference type="GO" id="GO:0008773">
    <property type="term" value="F:[protein-PII] uridylyltransferase activity"/>
    <property type="evidence" value="ECO:0007669"/>
    <property type="project" value="UniProtKB-UniRule"/>
</dbReference>
<dbReference type="SUPFAM" id="SSF81301">
    <property type="entry name" value="Nucleotidyltransferase"/>
    <property type="match status" value="1"/>
</dbReference>
<evidence type="ECO:0000313" key="11">
    <source>
        <dbReference type="Proteomes" id="UP000198462"/>
    </source>
</evidence>
<dbReference type="PIRSF" id="PIRSF006288">
    <property type="entry name" value="PII_uridyltransf"/>
    <property type="match status" value="1"/>
</dbReference>
<dbReference type="InterPro" id="IPR043519">
    <property type="entry name" value="NT_sf"/>
</dbReference>
<comment type="cofactor">
    <cofactor evidence="7">
        <name>Mg(2+)</name>
        <dbReference type="ChEBI" id="CHEBI:18420"/>
    </cofactor>
</comment>
<organism evidence="10 11">
    <name type="scientific">Pacificimonas flava</name>
    <dbReference type="NCBI Taxonomy" id="1234595"/>
    <lineage>
        <taxon>Bacteria</taxon>
        <taxon>Pseudomonadati</taxon>
        <taxon>Pseudomonadota</taxon>
        <taxon>Alphaproteobacteria</taxon>
        <taxon>Sphingomonadales</taxon>
        <taxon>Sphingosinicellaceae</taxon>
        <taxon>Pacificimonas</taxon>
    </lineage>
</organism>
<dbReference type="EMBL" id="NFZT01000001">
    <property type="protein sequence ID" value="OWV32499.1"/>
    <property type="molecule type" value="Genomic_DNA"/>
</dbReference>
<dbReference type="GO" id="GO:0008081">
    <property type="term" value="F:phosphoric diester hydrolase activity"/>
    <property type="evidence" value="ECO:0007669"/>
    <property type="project" value="UniProtKB-UniRule"/>
</dbReference>
<dbReference type="SUPFAM" id="SSF109604">
    <property type="entry name" value="HD-domain/PDEase-like"/>
    <property type="match status" value="1"/>
</dbReference>
<dbReference type="InterPro" id="IPR006674">
    <property type="entry name" value="HD_domain"/>
</dbReference>
<keyword evidence="1 7" id="KW-0808">Transferase</keyword>
<dbReference type="InterPro" id="IPR003607">
    <property type="entry name" value="HD/PDEase_dom"/>
</dbReference>
<dbReference type="CDD" id="cd00077">
    <property type="entry name" value="HDc"/>
    <property type="match status" value="1"/>
</dbReference>
<dbReference type="Gene3D" id="3.30.70.260">
    <property type="match status" value="1"/>
</dbReference>
<dbReference type="InterPro" id="IPR010043">
    <property type="entry name" value="UTase/UR"/>
</dbReference>
<evidence type="ECO:0000256" key="3">
    <source>
        <dbReference type="ARBA" id="ARBA00022737"/>
    </source>
</evidence>
<dbReference type="CDD" id="cd05401">
    <property type="entry name" value="NT_GlnE_GlnD_like"/>
    <property type="match status" value="1"/>
</dbReference>
<dbReference type="Gene3D" id="3.30.460.10">
    <property type="entry name" value="Beta Polymerase, domain 2"/>
    <property type="match status" value="1"/>
</dbReference>
<evidence type="ECO:0000256" key="2">
    <source>
        <dbReference type="ARBA" id="ARBA00022695"/>
    </source>
</evidence>
<comment type="activity regulation">
    <text evidence="7">Uridylyltransferase (UTase) activity is inhibited by glutamine, while glutamine activates uridylyl-removing (UR) activity.</text>
</comment>
<name>A0A219B3V8_9SPHN</name>
<dbReference type="InterPro" id="IPR045865">
    <property type="entry name" value="ACT-like_dom_sf"/>
</dbReference>
<dbReference type="Proteomes" id="UP000198462">
    <property type="component" value="Unassembled WGS sequence"/>
</dbReference>
<dbReference type="EC" id="3.1.4.-" evidence="7"/>
<evidence type="ECO:0000256" key="1">
    <source>
        <dbReference type="ARBA" id="ARBA00022679"/>
    </source>
</evidence>
<dbReference type="GO" id="GO:0006808">
    <property type="term" value="P:regulation of nitrogen utilization"/>
    <property type="evidence" value="ECO:0007669"/>
    <property type="project" value="UniProtKB-UniRule"/>
</dbReference>
<dbReference type="HAMAP" id="MF_00277">
    <property type="entry name" value="PII_uridylyl_transf"/>
    <property type="match status" value="1"/>
</dbReference>
<dbReference type="InterPro" id="IPR002912">
    <property type="entry name" value="ACT_dom"/>
</dbReference>
<dbReference type="Pfam" id="PF01842">
    <property type="entry name" value="ACT"/>
    <property type="match status" value="1"/>
</dbReference>
<dbReference type="Pfam" id="PF01966">
    <property type="entry name" value="HD"/>
    <property type="match status" value="1"/>
</dbReference>
<comment type="domain">
    <text evidence="7">Has four distinct domains: an N-terminal nucleotidyltransferase (NT) domain responsible for UTase activity, a central HD domain that encodes UR activity, and two C-terminal ACT domains that seem to have a role in glutamine sensing.</text>
</comment>
<dbReference type="OrthoDB" id="9758038at2"/>
<dbReference type="Pfam" id="PF01909">
    <property type="entry name" value="NTP_transf_2"/>
    <property type="match status" value="1"/>
</dbReference>
<dbReference type="PANTHER" id="PTHR47320">
    <property type="entry name" value="BIFUNCTIONAL URIDYLYLTRANSFERASE/URIDYLYL-REMOVING ENZYME"/>
    <property type="match status" value="1"/>
</dbReference>
<feature type="domain" description="ACT" evidence="8">
    <location>
        <begin position="718"/>
        <end position="797"/>
    </location>
</feature>
<protein>
    <recommendedName>
        <fullName evidence="7">Bifunctional uridylyltransferase/uridylyl-removing enzyme</fullName>
        <shortName evidence="7">UTase/UR</shortName>
    </recommendedName>
    <alternativeName>
        <fullName evidence="7">Bifunctional [protein-PII] modification enzyme</fullName>
    </alternativeName>
    <alternativeName>
        <fullName evidence="7">Bifunctional nitrogen sensor protein</fullName>
    </alternativeName>
    <domain>
        <recommendedName>
            <fullName evidence="7">[Protein-PII] uridylyltransferase</fullName>
            <shortName evidence="7">PII uridylyltransferase</shortName>
            <shortName evidence="7">UTase</shortName>
            <ecNumber evidence="7">2.7.7.59</ecNumber>
        </recommendedName>
    </domain>
    <domain>
        <recommendedName>
            <fullName evidence="7">[Protein-PII]-UMP uridylyl-removing enzyme</fullName>
            <shortName evidence="7">UR</shortName>
            <ecNumber evidence="7">3.1.4.-</ecNumber>
        </recommendedName>
    </domain>
</protein>
<keyword evidence="3" id="KW-0677">Repeat</keyword>
<comment type="catalytic activity">
    <reaction evidence="7">
        <text>[protein-PII]-uridylyl-L-tyrosine + H2O = [protein-PII]-L-tyrosine + UMP + H(+)</text>
        <dbReference type="Rhea" id="RHEA:48600"/>
        <dbReference type="Rhea" id="RHEA-COMP:12147"/>
        <dbReference type="Rhea" id="RHEA-COMP:12148"/>
        <dbReference type="ChEBI" id="CHEBI:15377"/>
        <dbReference type="ChEBI" id="CHEBI:15378"/>
        <dbReference type="ChEBI" id="CHEBI:46858"/>
        <dbReference type="ChEBI" id="CHEBI:57865"/>
        <dbReference type="ChEBI" id="CHEBI:90602"/>
    </reaction>
</comment>
<evidence type="ECO:0000313" key="10">
    <source>
        <dbReference type="EMBL" id="OWV32499.1"/>
    </source>
</evidence>
<dbReference type="InterPro" id="IPR013546">
    <property type="entry name" value="PII_UdlTrfase/GS_AdlTrfase"/>
</dbReference>
<keyword evidence="2 7" id="KW-0548">Nucleotidyltransferase</keyword>
<comment type="caution">
    <text evidence="10">The sequence shown here is derived from an EMBL/GenBank/DDBJ whole genome shotgun (WGS) entry which is preliminary data.</text>
</comment>
<sequence length="908" mass="102504">MPRRFDSVTDRRAIIDRRTIFSRVEEAPAERKYYVEILREALADGAAELQKRIDADPGDGRAHAYARAYLIDQIVRIAFEASARFLFPNPSPSSGERLTICAVGGYGRGEMAPYSDVDLLFVVPGKLSAWSEQVVESVLYTLWDLSLKVGHATRSPQEIVRLSREDTTIRTAMLETRFICGDQDLYDEAGRVYRSEVVHGTERDFIREKLAERDARHKRMGDSRYVVEPNVKEGKGGLRDLQTLFWIGKYCHRVERAAELVDAGLFEPEEYRLFNRAEDFLLAVRTLLHHLNGRAEERLTFDMQRRIAELLGYQDRAGASAVERFMRHYFLIAKSVGDLTGLFLEHIEEEYAGFRERIRSRTSAPSHLNGFTLSRGRIGIPDESFFQDEPRRLLELFALAEEHGHEIHPLAMRQASRDAQLISDLQDDERANDLFMQVLTSPRDPETVLRWMNEAGVFGRFVPDFGRVVARMQFDMYHHYTVDEHTIRAVGLLSQIERGLLKDEHPISTDIMQKVGARQVIYTAVLLHDIAKGRGGDHSELGAEIALELCPRLGLGPAETETVSWLVRYHLLMSATAFKRDLSDAKTIEDFVAEVQSLERLRLLTVLTVVDIRAVGPGTWTAWKAQLISNLFTLAEERLRLGHQRYGREEKIAAKQHEAAERLGWDDERMDAYAARFFDSYWIAEDIDTLVANARQIETPEEAISIEFTFDEDSGLTQVRICSEDHPGLLMRIAGAIGLAGADIADARIHTTRDGMAINNLLVTSSRTATFTEPDQLERLKRTVCDALAGKVRLKDKLASKPPPLTRAEAFSVAPRVLVQSGASNRFTVIEVNAADRPGLLHALLKTLFDAQVSINSAHITTYGERAVDTFYLTDLTGQKLDGTQRLKDLEARLLNAARTESRAAQAA</sequence>
<feature type="domain" description="ACT" evidence="8">
    <location>
        <begin position="829"/>
        <end position="905"/>
    </location>
</feature>
<keyword evidence="5 7" id="KW-0460">Magnesium</keyword>
<dbReference type="PROSITE" id="PS51671">
    <property type="entry name" value="ACT"/>
    <property type="match status" value="2"/>
</dbReference>
<dbReference type="CDD" id="cd04900">
    <property type="entry name" value="ACT_UUR-like_1"/>
    <property type="match status" value="1"/>
</dbReference>
<keyword evidence="6 7" id="KW-0511">Multifunctional enzyme</keyword>
<dbReference type="RefSeq" id="WP_088711293.1">
    <property type="nucleotide sequence ID" value="NZ_NFZT01000001.1"/>
</dbReference>
<evidence type="ECO:0000256" key="7">
    <source>
        <dbReference type="HAMAP-Rule" id="MF_00277"/>
    </source>
</evidence>
<proteinExistence type="inferred from homology"/>
<dbReference type="SMART" id="SM00471">
    <property type="entry name" value="HDc"/>
    <property type="match status" value="1"/>
</dbReference>
<keyword evidence="11" id="KW-1185">Reference proteome</keyword>
<dbReference type="SUPFAM" id="SSF81593">
    <property type="entry name" value="Nucleotidyltransferase substrate binding subunit/domain"/>
    <property type="match status" value="1"/>
</dbReference>
<dbReference type="CDD" id="cd04899">
    <property type="entry name" value="ACT_ACR-UUR-like_2"/>
    <property type="match status" value="1"/>
</dbReference>
<accession>A0A219B3V8</accession>
<feature type="domain" description="HD" evidence="9">
    <location>
        <begin position="482"/>
        <end position="604"/>
    </location>
</feature>
<dbReference type="Pfam" id="PF08335">
    <property type="entry name" value="GlnD_UR_UTase"/>
    <property type="match status" value="1"/>
</dbReference>